<dbReference type="PANTHER" id="PTHR46532">
    <property type="entry name" value="MALE FERTILITY FACTOR KL5"/>
    <property type="match status" value="1"/>
</dbReference>
<proteinExistence type="predicted"/>
<name>A0ABR2Z5Z7_9AGAR</name>
<evidence type="ECO:0000313" key="2">
    <source>
        <dbReference type="EMBL" id="KAL0056966.1"/>
    </source>
</evidence>
<reference evidence="2 3" key="1">
    <citation type="submission" date="2024-05" db="EMBL/GenBank/DDBJ databases">
        <title>A draft genome resource for the thread blight pathogen Marasmius tenuissimus strain MS-2.</title>
        <authorList>
            <person name="Yulfo-Soto G.E."/>
            <person name="Baruah I.K."/>
            <person name="Amoako-Attah I."/>
            <person name="Bukari Y."/>
            <person name="Meinhardt L.W."/>
            <person name="Bailey B.A."/>
            <person name="Cohen S.P."/>
        </authorList>
    </citation>
    <scope>NUCLEOTIDE SEQUENCE [LARGE SCALE GENOMIC DNA]</scope>
    <source>
        <strain evidence="2 3">MS-2</strain>
    </source>
</reference>
<comment type="caution">
    <text evidence="2">The sequence shown here is derived from an EMBL/GenBank/DDBJ whole genome shotgun (WGS) entry which is preliminary data.</text>
</comment>
<evidence type="ECO:0000313" key="3">
    <source>
        <dbReference type="Proteomes" id="UP001437256"/>
    </source>
</evidence>
<gene>
    <name evidence="2" type="primary">DYN1_9</name>
    <name evidence="2" type="ORF">AAF712_016416</name>
</gene>
<protein>
    <submittedName>
        <fullName evidence="2">Dynein heavy chain</fullName>
    </submittedName>
</protein>
<dbReference type="InterPro" id="IPR027417">
    <property type="entry name" value="P-loop_NTPase"/>
</dbReference>
<sequence>MGDFLRNRTGIDLPPLGPGGSLIDFDVQIATGEWIAWQTRVPSIEIEAHAVTASDVVVPTMDTVRHEEILYSWLSEHKPLMLCGPPGSGKTMTLFSALRKLPDMEVVGLNFSSATTLELILKTFEQYFLKVVLNLLTYAEPLTDAMVAFYLASQKTTDVQARYAYSPRELTRWDYIPVDRETLREHTKARLRAFYEEELDVPLVFFKDVLDHVIRIDRVFRQIQGKLLLIGVSGSGKTILSRFVAWMNGLSIFQIKISNKYTGDAFDEDLRTVLGCVRCKGEEFMNTLLANAEVPSLFEGDEHATLMTAYKEGSQRDGLILDFDEELYRCLTQ</sequence>
<dbReference type="InterPro" id="IPR024317">
    <property type="entry name" value="Dynein_heavy_chain_D4_dom"/>
</dbReference>
<dbReference type="Gene3D" id="1.10.472.130">
    <property type="match status" value="1"/>
</dbReference>
<dbReference type="InterPro" id="IPR026983">
    <property type="entry name" value="DHC"/>
</dbReference>
<organism evidence="2 3">
    <name type="scientific">Marasmius tenuissimus</name>
    <dbReference type="NCBI Taxonomy" id="585030"/>
    <lineage>
        <taxon>Eukaryota</taxon>
        <taxon>Fungi</taxon>
        <taxon>Dikarya</taxon>
        <taxon>Basidiomycota</taxon>
        <taxon>Agaricomycotina</taxon>
        <taxon>Agaricomycetes</taxon>
        <taxon>Agaricomycetidae</taxon>
        <taxon>Agaricales</taxon>
        <taxon>Marasmiineae</taxon>
        <taxon>Marasmiaceae</taxon>
        <taxon>Marasmius</taxon>
    </lineage>
</organism>
<dbReference type="EMBL" id="JBBXMP010000781">
    <property type="protein sequence ID" value="KAL0056966.1"/>
    <property type="molecule type" value="Genomic_DNA"/>
</dbReference>
<keyword evidence="3" id="KW-1185">Reference proteome</keyword>
<feature type="domain" description="Dynein heavy chain AAA module D4" evidence="1">
    <location>
        <begin position="202"/>
        <end position="280"/>
    </location>
</feature>
<dbReference type="SUPFAM" id="SSF52540">
    <property type="entry name" value="P-loop containing nucleoside triphosphate hydrolases"/>
    <property type="match status" value="2"/>
</dbReference>
<dbReference type="Pfam" id="PF12780">
    <property type="entry name" value="AAA_8"/>
    <property type="match status" value="1"/>
</dbReference>
<accession>A0ABR2Z5Z7</accession>
<dbReference type="PANTHER" id="PTHR46532:SF13">
    <property type="entry name" value="CYTOPLASMIC DYNEIN 1 HEAVY CHAIN 1"/>
    <property type="match status" value="1"/>
</dbReference>
<evidence type="ECO:0000259" key="1">
    <source>
        <dbReference type="Pfam" id="PF12780"/>
    </source>
</evidence>
<dbReference type="Pfam" id="PF12775">
    <property type="entry name" value="AAA_7"/>
    <property type="match status" value="1"/>
</dbReference>
<dbReference type="Proteomes" id="UP001437256">
    <property type="component" value="Unassembled WGS sequence"/>
</dbReference>
<dbReference type="Gene3D" id="3.40.50.300">
    <property type="entry name" value="P-loop containing nucleotide triphosphate hydrolases"/>
    <property type="match status" value="2"/>
</dbReference>